<evidence type="ECO:0000256" key="1">
    <source>
        <dbReference type="ARBA" id="ARBA00004496"/>
    </source>
</evidence>
<keyword evidence="3" id="KW-0479">Metal-binding</keyword>
<dbReference type="GO" id="GO:0006289">
    <property type="term" value="P:nucleotide-excision repair"/>
    <property type="evidence" value="ECO:0007669"/>
    <property type="project" value="InterPro"/>
</dbReference>
<evidence type="ECO:0000256" key="12">
    <source>
        <dbReference type="ARBA" id="ARBA00023125"/>
    </source>
</evidence>
<accession>A0A2M6T1P6</accession>
<keyword evidence="9" id="KW-0862">Zinc</keyword>
<keyword evidence="10" id="KW-0067">ATP-binding</keyword>
<comment type="caution">
    <text evidence="19">The sequence shown here is derived from an EMBL/GenBank/DDBJ whole genome shotgun (WGS) entry which is preliminary data.</text>
</comment>
<dbReference type="GO" id="GO:0009380">
    <property type="term" value="C:excinuclease repair complex"/>
    <property type="evidence" value="ECO:0007669"/>
    <property type="project" value="InterPro"/>
</dbReference>
<dbReference type="Gene3D" id="1.20.1580.10">
    <property type="entry name" value="ABC transporter ATPase like domain"/>
    <property type="match status" value="1"/>
</dbReference>
<keyword evidence="7" id="KW-0228">DNA excision</keyword>
<evidence type="ECO:0000313" key="19">
    <source>
        <dbReference type="EMBL" id="PIS39094.1"/>
    </source>
</evidence>
<dbReference type="PROSITE" id="PS00211">
    <property type="entry name" value="ABC_TRANSPORTER_1"/>
    <property type="match status" value="2"/>
</dbReference>
<comment type="subcellular location">
    <subcellularLocation>
        <location evidence="1">Cytoplasm</location>
    </subcellularLocation>
</comment>
<dbReference type="PANTHER" id="PTHR43152:SF3">
    <property type="entry name" value="UVRABC SYSTEM PROTEIN A"/>
    <property type="match status" value="1"/>
</dbReference>
<keyword evidence="11" id="KW-0267">Excision nuclease</keyword>
<gene>
    <name evidence="19" type="primary">uvrA</name>
    <name evidence="19" type="ORF">COT34_00270</name>
</gene>
<dbReference type="Gene3D" id="3.40.50.300">
    <property type="entry name" value="P-loop containing nucleotide triphosphate hydrolases"/>
    <property type="match status" value="3"/>
</dbReference>
<evidence type="ECO:0000256" key="7">
    <source>
        <dbReference type="ARBA" id="ARBA00022769"/>
    </source>
</evidence>
<dbReference type="SUPFAM" id="SSF52540">
    <property type="entry name" value="P-loop containing nucleoside triphosphate hydrolases"/>
    <property type="match status" value="2"/>
</dbReference>
<dbReference type="GO" id="GO:0005737">
    <property type="term" value="C:cytoplasm"/>
    <property type="evidence" value="ECO:0007669"/>
    <property type="project" value="UniProtKB-SubCell"/>
</dbReference>
<dbReference type="NCBIfam" id="TIGR00630">
    <property type="entry name" value="uvra"/>
    <property type="match status" value="1"/>
</dbReference>
<evidence type="ECO:0000256" key="9">
    <source>
        <dbReference type="ARBA" id="ARBA00022833"/>
    </source>
</evidence>
<evidence type="ECO:0000256" key="15">
    <source>
        <dbReference type="ARBA" id="ARBA00038000"/>
    </source>
</evidence>
<dbReference type="InterPro" id="IPR041102">
    <property type="entry name" value="UvrA_inter"/>
</dbReference>
<dbReference type="Proteomes" id="UP000229390">
    <property type="component" value="Unassembled WGS sequence"/>
</dbReference>
<evidence type="ECO:0000256" key="13">
    <source>
        <dbReference type="ARBA" id="ARBA00023204"/>
    </source>
</evidence>
<dbReference type="GO" id="GO:0003677">
    <property type="term" value="F:DNA binding"/>
    <property type="evidence" value="ECO:0007669"/>
    <property type="project" value="UniProtKB-KW"/>
</dbReference>
<reference evidence="20" key="1">
    <citation type="submission" date="2017-09" db="EMBL/GenBank/DDBJ databases">
        <title>Depth-based differentiation of microbial function through sediment-hosted aquifers and enrichment of novel symbionts in the deep terrestrial subsurface.</title>
        <authorList>
            <person name="Probst A.J."/>
            <person name="Ladd B."/>
            <person name="Jarett J.K."/>
            <person name="Geller-Mcgrath D.E."/>
            <person name="Sieber C.M.K."/>
            <person name="Emerson J.B."/>
            <person name="Anantharaman K."/>
            <person name="Thomas B.C."/>
            <person name="Malmstrom R."/>
            <person name="Stieglmeier M."/>
            <person name="Klingl A."/>
            <person name="Woyke T."/>
            <person name="Ryan C.M."/>
            <person name="Banfield J.F."/>
        </authorList>
    </citation>
    <scope>NUCLEOTIDE SEQUENCE [LARGE SCALE GENOMIC DNA]</scope>
</reference>
<keyword evidence="5" id="KW-0547">Nucleotide-binding</keyword>
<dbReference type="GO" id="GO:0016887">
    <property type="term" value="F:ATP hydrolysis activity"/>
    <property type="evidence" value="ECO:0007669"/>
    <property type="project" value="InterPro"/>
</dbReference>
<keyword evidence="8" id="KW-0863">Zinc-finger</keyword>
<evidence type="ECO:0000256" key="14">
    <source>
        <dbReference type="ARBA" id="ARBA00023236"/>
    </source>
</evidence>
<evidence type="ECO:0000259" key="18">
    <source>
        <dbReference type="PROSITE" id="PS50893"/>
    </source>
</evidence>
<dbReference type="InterPro" id="IPR017871">
    <property type="entry name" value="ABC_transporter-like_CS"/>
</dbReference>
<dbReference type="GO" id="GO:0004518">
    <property type="term" value="F:nuclease activity"/>
    <property type="evidence" value="ECO:0007669"/>
    <property type="project" value="UniProtKB-KW"/>
</dbReference>
<keyword evidence="14" id="KW-0742">SOS response</keyword>
<dbReference type="EMBL" id="PEYE01000005">
    <property type="protein sequence ID" value="PIS39094.1"/>
    <property type="molecule type" value="Genomic_DNA"/>
</dbReference>
<feature type="domain" description="ABC transporter" evidence="18">
    <location>
        <begin position="508"/>
        <end position="841"/>
    </location>
</feature>
<organism evidence="19 20">
    <name type="scientific">Candidatus Nealsonbacteria bacterium CG08_land_8_20_14_0_20_43_11</name>
    <dbReference type="NCBI Taxonomy" id="1974706"/>
    <lineage>
        <taxon>Bacteria</taxon>
        <taxon>Candidatus Nealsoniibacteriota</taxon>
    </lineage>
</organism>
<dbReference type="Pfam" id="PF17760">
    <property type="entry name" value="UvrA_inter"/>
    <property type="match status" value="1"/>
</dbReference>
<name>A0A2M6T1P6_9BACT</name>
<keyword evidence="6" id="KW-0227">DNA damage</keyword>
<evidence type="ECO:0000313" key="20">
    <source>
        <dbReference type="Proteomes" id="UP000229390"/>
    </source>
</evidence>
<dbReference type="InterPro" id="IPR003439">
    <property type="entry name" value="ABC_transporter-like_ATP-bd"/>
</dbReference>
<keyword evidence="13" id="KW-0234">DNA repair</keyword>
<evidence type="ECO:0000256" key="3">
    <source>
        <dbReference type="ARBA" id="ARBA00022723"/>
    </source>
</evidence>
<dbReference type="PROSITE" id="PS50893">
    <property type="entry name" value="ABC_TRANSPORTER_2"/>
    <property type="match status" value="1"/>
</dbReference>
<dbReference type="Gene3D" id="3.30.190.20">
    <property type="match status" value="1"/>
</dbReference>
<dbReference type="PANTHER" id="PTHR43152">
    <property type="entry name" value="UVRABC SYSTEM PROTEIN A"/>
    <property type="match status" value="1"/>
</dbReference>
<comment type="similarity">
    <text evidence="15">Belongs to the ABC transporter superfamily. UvrA family.</text>
</comment>
<evidence type="ECO:0000256" key="4">
    <source>
        <dbReference type="ARBA" id="ARBA00022737"/>
    </source>
</evidence>
<dbReference type="GO" id="GO:0009432">
    <property type="term" value="P:SOS response"/>
    <property type="evidence" value="ECO:0007669"/>
    <property type="project" value="UniProtKB-KW"/>
</dbReference>
<dbReference type="AlphaFoldDB" id="A0A2M6T1P6"/>
<keyword evidence="4" id="KW-0677">Repeat</keyword>
<dbReference type="GO" id="GO:0008270">
    <property type="term" value="F:zinc ion binding"/>
    <property type="evidence" value="ECO:0007669"/>
    <property type="project" value="UniProtKB-KW"/>
</dbReference>
<keyword evidence="2" id="KW-0963">Cytoplasm</keyword>
<evidence type="ECO:0000256" key="17">
    <source>
        <dbReference type="ARBA" id="ARBA00042156"/>
    </source>
</evidence>
<dbReference type="GO" id="GO:0005524">
    <property type="term" value="F:ATP binding"/>
    <property type="evidence" value="ECO:0007669"/>
    <property type="project" value="UniProtKB-KW"/>
</dbReference>
<evidence type="ECO:0000256" key="16">
    <source>
        <dbReference type="ARBA" id="ARBA00039316"/>
    </source>
</evidence>
<evidence type="ECO:0000256" key="10">
    <source>
        <dbReference type="ARBA" id="ARBA00022840"/>
    </source>
</evidence>
<keyword evidence="12" id="KW-0238">DNA-binding</keyword>
<evidence type="ECO:0000256" key="8">
    <source>
        <dbReference type="ARBA" id="ARBA00022771"/>
    </source>
</evidence>
<evidence type="ECO:0000256" key="6">
    <source>
        <dbReference type="ARBA" id="ARBA00022763"/>
    </source>
</evidence>
<evidence type="ECO:0000256" key="5">
    <source>
        <dbReference type="ARBA" id="ARBA00022741"/>
    </source>
</evidence>
<dbReference type="FunFam" id="1.20.1580.10:FF:000003">
    <property type="entry name" value="UvrABC system protein A"/>
    <property type="match status" value="1"/>
</dbReference>
<sequence length="847" mass="94666">MTKDKIIIRGARVHNLKNIGAEIPKNKLIVFTGVSGSGKSSLAFDTIFAEGQRRYIESLSPYARQFLGQMDRPDVDDISGLSPAIAIDQRALSHNPRSIVGTLTEIYDYLRVLYARLGEVFCPLCGGRIEKLSVEEIVDIVIEEAKKLKEAHAMIFSPVVRGRKGEYYQLFYDFLNLGFDRARVDGKIVSLHDRLLLSRYKPHTIEVVMDRVMINDQSRLFEAVENAVHYSKGLVTAVFKEESNNPKELLLSSLWTCPKDNFAFPEVEPRLFSFNSPAGACFTCHGLGKTDLFLNTICPDCKGKRLKPEALAVKIDKRNIYETTTLSIDRAYEFFVDYEKGLTIRQKTIAQNLLKEIINRLSFLLEVGLDYLTLSRPAETLSGGEAQRIRLASQIGSKLSGTLYVLDEPTIGLHERDTERLVKTLKTLREQDNTIIVVEHDEKTIRSMDYLLDLGPGAGSSGGEVVAYGQINELLKDDSAKAAAFPRSLTLKYLRRERKIEVPKDRRIKITEDLKIIGGRANNLKNVEVEIPLRKLIGITGVSGSGKSSLLYDVLYKNLTKIKSHFDKSLENVSRILGSEYVDRVIVVDQSPIGRTPRSNPATYTGIFTPIREFFALLPEAAERGYTASRFSFNVSASRGGGRCEACEGAGANLIEMHFLPPVLVKCDVCGGKRFNRETLQVHYKGKNISEVLAMTIDEAVEYFKDIYQVTDKLKVLQEVGLGYLQLGQSATTLSGGEAQRIKLARELTHRLGKRALYLLDEPTVGLHYYDVEMLLAVLNKLVERGNTVMVIEHNMHVIKSVDYVIDLGPEGGEKGGKIVAVGTPEEVAENKHSITGAYLKEYLKLK</sequence>
<protein>
    <recommendedName>
        <fullName evidence="16">UvrABC system protein A</fullName>
    </recommendedName>
    <alternativeName>
        <fullName evidence="17">Excinuclease ABC subunit A</fullName>
    </alternativeName>
</protein>
<dbReference type="InterPro" id="IPR027417">
    <property type="entry name" value="P-loop_NTPase"/>
</dbReference>
<dbReference type="InterPro" id="IPR004602">
    <property type="entry name" value="UvrA"/>
</dbReference>
<proteinExistence type="inferred from homology"/>
<evidence type="ECO:0000256" key="2">
    <source>
        <dbReference type="ARBA" id="ARBA00022490"/>
    </source>
</evidence>
<evidence type="ECO:0000256" key="11">
    <source>
        <dbReference type="ARBA" id="ARBA00022881"/>
    </source>
</evidence>